<keyword evidence="1" id="KW-0812">Transmembrane</keyword>
<name>A0ABW5S4Y8_9BACL</name>
<dbReference type="InterPro" id="IPR007820">
    <property type="entry name" value="AbrB_fam"/>
</dbReference>
<dbReference type="PIRSF" id="PIRSF038991">
    <property type="entry name" value="Protein_AbrB"/>
    <property type="match status" value="1"/>
</dbReference>
<keyword evidence="1" id="KW-1133">Transmembrane helix</keyword>
<dbReference type="PANTHER" id="PTHR38457">
    <property type="entry name" value="REGULATOR ABRB-RELATED"/>
    <property type="match status" value="1"/>
</dbReference>
<dbReference type="NCBIfam" id="TIGR03082">
    <property type="entry name" value="Gneg_AbrB_dup"/>
    <property type="match status" value="2"/>
</dbReference>
<feature type="transmembrane region" description="Helical" evidence="1">
    <location>
        <begin position="220"/>
        <end position="245"/>
    </location>
</feature>
<protein>
    <submittedName>
        <fullName evidence="2">AbrB family transcriptional regulator</fullName>
    </submittedName>
</protein>
<evidence type="ECO:0000313" key="3">
    <source>
        <dbReference type="Proteomes" id="UP001597399"/>
    </source>
</evidence>
<accession>A0ABW5S4Y8</accession>
<feature type="transmembrane region" description="Helical" evidence="1">
    <location>
        <begin position="194"/>
        <end position="213"/>
    </location>
</feature>
<dbReference type="EMBL" id="JBHUMQ010000029">
    <property type="protein sequence ID" value="MFD2694696.1"/>
    <property type="molecule type" value="Genomic_DNA"/>
</dbReference>
<comment type="caution">
    <text evidence="2">The sequence shown here is derived from an EMBL/GenBank/DDBJ whole genome shotgun (WGS) entry which is preliminary data.</text>
</comment>
<dbReference type="InterPro" id="IPR017516">
    <property type="entry name" value="AbrB_dup"/>
</dbReference>
<dbReference type="PANTHER" id="PTHR38457:SF1">
    <property type="entry name" value="REGULATOR ABRB-RELATED"/>
    <property type="match status" value="1"/>
</dbReference>
<dbReference type="Pfam" id="PF05145">
    <property type="entry name" value="AbrB"/>
    <property type="match status" value="1"/>
</dbReference>
<evidence type="ECO:0000313" key="2">
    <source>
        <dbReference type="EMBL" id="MFD2694696.1"/>
    </source>
</evidence>
<feature type="transmembrane region" description="Helical" evidence="1">
    <location>
        <begin position="281"/>
        <end position="302"/>
    </location>
</feature>
<proteinExistence type="predicted"/>
<feature type="transmembrane region" description="Helical" evidence="1">
    <location>
        <begin position="65"/>
        <end position="82"/>
    </location>
</feature>
<gene>
    <name evidence="2" type="ORF">ACFSUE_13830</name>
</gene>
<dbReference type="RefSeq" id="WP_253063802.1">
    <property type="nucleotide sequence ID" value="NZ_JAMXWM010000024.1"/>
</dbReference>
<dbReference type="Proteomes" id="UP001597399">
    <property type="component" value="Unassembled WGS sequence"/>
</dbReference>
<feature type="transmembrane region" description="Helical" evidence="1">
    <location>
        <begin position="94"/>
        <end position="118"/>
    </location>
</feature>
<evidence type="ECO:0000256" key="1">
    <source>
        <dbReference type="SAM" id="Phobius"/>
    </source>
</evidence>
<keyword evidence="3" id="KW-1185">Reference proteome</keyword>
<reference evidence="3" key="1">
    <citation type="journal article" date="2019" name="Int. J. Syst. Evol. Microbiol.">
        <title>The Global Catalogue of Microorganisms (GCM) 10K type strain sequencing project: providing services to taxonomists for standard genome sequencing and annotation.</title>
        <authorList>
            <consortium name="The Broad Institute Genomics Platform"/>
            <consortium name="The Broad Institute Genome Sequencing Center for Infectious Disease"/>
            <person name="Wu L."/>
            <person name="Ma J."/>
        </authorList>
    </citation>
    <scope>NUCLEOTIDE SEQUENCE [LARGE SCALE GENOMIC DNA]</scope>
    <source>
        <strain evidence="3">TISTR 2466</strain>
    </source>
</reference>
<keyword evidence="1" id="KW-0472">Membrane</keyword>
<organism evidence="2 3">
    <name type="scientific">Sporolactobacillus shoreicorticis</name>
    <dbReference type="NCBI Taxonomy" id="1923877"/>
    <lineage>
        <taxon>Bacteria</taxon>
        <taxon>Bacillati</taxon>
        <taxon>Bacillota</taxon>
        <taxon>Bacilli</taxon>
        <taxon>Bacillales</taxon>
        <taxon>Sporolactobacillaceae</taxon>
        <taxon>Sporolactobacillus</taxon>
    </lineage>
</organism>
<feature type="transmembrane region" description="Helical" evidence="1">
    <location>
        <begin position="338"/>
        <end position="361"/>
    </location>
</feature>
<sequence length="373" mass="38921">MKSSLAISGRNLTFILICSSGGLALTLAGLSIGWMIGTLVMAGVLSMLNPKWVSRLHVEKGLQSYWLKAGQLMLGVQIGMQVNGSILTALNRGWLPVLIMILASIVLSLVSGMALFHFSKTDLITSLYGTTPGGLSSMIGIAADAGANMAVVSIIQTMRVILVESTVPFIVSIWNGPVQERAATAGVADKLTPASAAGLLLLIIIAVMSALLGEKIKVPAPWLLGTMLGAAAARIVFGVITASALPVWQPHVLVIAAQVTIGTCVGSRLNRKMFVDIARIAFVGLMGSIGLTAAMFLCALLVSDLTGIDQVTSILAFAPGGIDVMAVTSEALHANSTFVVAVQVLRVLAICTLLPPFFALLNRHRAQTDPASK</sequence>
<feature type="transmembrane region" description="Helical" evidence="1">
    <location>
        <begin position="251"/>
        <end position="269"/>
    </location>
</feature>
<feature type="transmembrane region" description="Helical" evidence="1">
    <location>
        <begin position="12"/>
        <end position="45"/>
    </location>
</feature>